<protein>
    <submittedName>
        <fullName evidence="2">Uncharacterized protein</fullName>
    </submittedName>
</protein>
<sequence>MNSSVIYFLLSHVLHAMCPEGFRGCTLQSLNAEWTVLAHQTGIAIANRVLMRTAASVIIAASSSFERATSPTEAVLAVLEETTASIALGARVVLVTLGRWLNGRWW</sequence>
<dbReference type="EMBL" id="HACM01003428">
    <property type="protein sequence ID" value="CRZ03870.1"/>
    <property type="molecule type" value="Transcribed_RNA"/>
</dbReference>
<name>A0A0H5QP61_9EUKA</name>
<feature type="signal peptide" evidence="1">
    <location>
        <begin position="1"/>
        <end position="16"/>
    </location>
</feature>
<feature type="chain" id="PRO_5005223550" evidence="1">
    <location>
        <begin position="17"/>
        <end position="106"/>
    </location>
</feature>
<keyword evidence="1" id="KW-0732">Signal</keyword>
<reference evidence="2" key="1">
    <citation type="submission" date="2015-04" db="EMBL/GenBank/DDBJ databases">
        <title>The genome sequence of the plant pathogenic Rhizarian Plasmodiophora brassicae reveals insights in its biotrophic life cycle and the origin of chitin synthesis.</title>
        <authorList>
            <person name="Schwelm A."/>
            <person name="Fogelqvist J."/>
            <person name="Knaust A."/>
            <person name="Julke S."/>
            <person name="Lilja T."/>
            <person name="Dhandapani V."/>
            <person name="Bonilla-Rosso G."/>
            <person name="Karlsson M."/>
            <person name="Shevchenko A."/>
            <person name="Choi S.R."/>
            <person name="Kim H.G."/>
            <person name="Park J.Y."/>
            <person name="Lim Y.P."/>
            <person name="Ludwig-Muller J."/>
            <person name="Dixelius C."/>
        </authorList>
    </citation>
    <scope>NUCLEOTIDE SEQUENCE</scope>
    <source>
        <tissue evidence="2">Potato root galls</tissue>
    </source>
</reference>
<organism evidence="2">
    <name type="scientific">Spongospora subterranea</name>
    <dbReference type="NCBI Taxonomy" id="70186"/>
    <lineage>
        <taxon>Eukaryota</taxon>
        <taxon>Sar</taxon>
        <taxon>Rhizaria</taxon>
        <taxon>Endomyxa</taxon>
        <taxon>Phytomyxea</taxon>
        <taxon>Plasmodiophorida</taxon>
        <taxon>Plasmodiophoridae</taxon>
        <taxon>Spongospora</taxon>
    </lineage>
</organism>
<evidence type="ECO:0000256" key="1">
    <source>
        <dbReference type="SAM" id="SignalP"/>
    </source>
</evidence>
<dbReference type="AlphaFoldDB" id="A0A0H5QP61"/>
<evidence type="ECO:0000313" key="2">
    <source>
        <dbReference type="EMBL" id="CRZ03870.1"/>
    </source>
</evidence>
<proteinExistence type="predicted"/>
<accession>A0A0H5QP61</accession>